<dbReference type="EMBL" id="BAAAGG010000005">
    <property type="protein sequence ID" value="GAA0754036.1"/>
    <property type="molecule type" value="Genomic_DNA"/>
</dbReference>
<evidence type="ECO:0008006" key="8">
    <source>
        <dbReference type="Google" id="ProtNLM"/>
    </source>
</evidence>
<keyword evidence="3" id="KW-0328">Glycosyltransferase</keyword>
<evidence type="ECO:0000256" key="2">
    <source>
        <dbReference type="ARBA" id="ARBA00022519"/>
    </source>
</evidence>
<keyword evidence="1" id="KW-1003">Cell membrane</keyword>
<evidence type="ECO:0000313" key="6">
    <source>
        <dbReference type="EMBL" id="GAA0754036.1"/>
    </source>
</evidence>
<dbReference type="RefSeq" id="WP_224453261.1">
    <property type="nucleotide sequence ID" value="NZ_BAAAGG010000005.1"/>
</dbReference>
<comment type="caution">
    <text evidence="6">The sequence shown here is derived from an EMBL/GenBank/DDBJ whole genome shotgun (WGS) entry which is preliminary data.</text>
</comment>
<name>A0ABN1K3X1_9FLAO</name>
<proteinExistence type="predicted"/>
<accession>A0ABN1K3X1</accession>
<keyword evidence="7" id="KW-1185">Reference proteome</keyword>
<dbReference type="Pfam" id="PF07429">
    <property type="entry name" value="Glyco_transf_56"/>
    <property type="match status" value="1"/>
</dbReference>
<sequence>MRIKHFTTDEKFINGAMSTFELAFPSQNRLYLLKSPANPKTRYVHQKYITQEIVKNSQVLDFYKRIAKNADWVIIHGMNDVWAEFILKNKNIKILYVIWGAEIYGNRYLYAKNILGEKTKNLFEKNSKFSLKDFLKMKFNSFRYGKSKSKEEVQLLNKQAIQKIENIAILYKEEIEVFFKNEILIKPINYLKFGYYPFEYFMDQVDSKVKLGNNILIGNSSSYSNNHLEVFEHLKTFDLEDKKLIVPLSYGDPILSKQLVSKGQNLLKDNFYPILDFMPLSDYTKLMQTCNVVIMNHYRQQAVGNIISAVYLGAKVFLNKENSAYLYLKALGCHIYEITEDLNSHNDLLGLTNIEINHNRYLLQNDINQSKLVKNLKTFLN</sequence>
<evidence type="ECO:0000256" key="3">
    <source>
        <dbReference type="ARBA" id="ARBA00022676"/>
    </source>
</evidence>
<evidence type="ECO:0000313" key="7">
    <source>
        <dbReference type="Proteomes" id="UP001500185"/>
    </source>
</evidence>
<evidence type="ECO:0000256" key="5">
    <source>
        <dbReference type="ARBA" id="ARBA00023136"/>
    </source>
</evidence>
<gene>
    <name evidence="6" type="ORF">GCM10009433_07100</name>
</gene>
<protein>
    <recommendedName>
        <fullName evidence="8">4-alpha-L-fucosyltransferase glycosyl transferase group 56</fullName>
    </recommendedName>
</protein>
<evidence type="ECO:0000256" key="1">
    <source>
        <dbReference type="ARBA" id="ARBA00022475"/>
    </source>
</evidence>
<organism evidence="6 7">
    <name type="scientific">Psychroflexus lacisalsi</name>
    <dbReference type="NCBI Taxonomy" id="503928"/>
    <lineage>
        <taxon>Bacteria</taxon>
        <taxon>Pseudomonadati</taxon>
        <taxon>Bacteroidota</taxon>
        <taxon>Flavobacteriia</taxon>
        <taxon>Flavobacteriales</taxon>
        <taxon>Flavobacteriaceae</taxon>
        <taxon>Psychroflexus</taxon>
    </lineage>
</organism>
<dbReference type="Proteomes" id="UP001500185">
    <property type="component" value="Unassembled WGS sequence"/>
</dbReference>
<dbReference type="InterPro" id="IPR009993">
    <property type="entry name" value="WecF"/>
</dbReference>
<keyword evidence="4" id="KW-0808">Transferase</keyword>
<keyword evidence="2" id="KW-0997">Cell inner membrane</keyword>
<keyword evidence="5" id="KW-0472">Membrane</keyword>
<reference evidence="6 7" key="1">
    <citation type="journal article" date="2019" name="Int. J. Syst. Evol. Microbiol.">
        <title>The Global Catalogue of Microorganisms (GCM) 10K type strain sequencing project: providing services to taxonomists for standard genome sequencing and annotation.</title>
        <authorList>
            <consortium name="The Broad Institute Genomics Platform"/>
            <consortium name="The Broad Institute Genome Sequencing Center for Infectious Disease"/>
            <person name="Wu L."/>
            <person name="Ma J."/>
        </authorList>
    </citation>
    <scope>NUCLEOTIDE SEQUENCE [LARGE SCALE GENOMIC DNA]</scope>
    <source>
        <strain evidence="6 7">JCM 16231</strain>
    </source>
</reference>
<evidence type="ECO:0000256" key="4">
    <source>
        <dbReference type="ARBA" id="ARBA00022679"/>
    </source>
</evidence>